<gene>
    <name evidence="6" type="ORF">Fot_27942</name>
</gene>
<evidence type="ECO:0000256" key="2">
    <source>
        <dbReference type="ARBA" id="ARBA00023180"/>
    </source>
</evidence>
<proteinExistence type="predicted"/>
<feature type="transmembrane region" description="Helical" evidence="4">
    <location>
        <begin position="160"/>
        <end position="181"/>
    </location>
</feature>
<evidence type="ECO:0000259" key="5">
    <source>
        <dbReference type="PROSITE" id="PS51485"/>
    </source>
</evidence>
<dbReference type="AlphaFoldDB" id="A0ABD1TMK6"/>
<keyword evidence="1" id="KW-0479">Metal-binding</keyword>
<evidence type="ECO:0000256" key="3">
    <source>
        <dbReference type="SAM" id="MobiDB-lite"/>
    </source>
</evidence>
<keyword evidence="7" id="KW-1185">Reference proteome</keyword>
<dbReference type="EMBL" id="JBFOLJ010000008">
    <property type="protein sequence ID" value="KAL2513971.1"/>
    <property type="molecule type" value="Genomic_DNA"/>
</dbReference>
<dbReference type="PROSITE" id="PS51485">
    <property type="entry name" value="PHYTOCYANIN"/>
    <property type="match status" value="1"/>
</dbReference>
<evidence type="ECO:0000313" key="7">
    <source>
        <dbReference type="Proteomes" id="UP001604277"/>
    </source>
</evidence>
<sequence length="183" mass="19043">MDVEFQPRAKRYGKEMAVFAKDITVGGNSGWTTSFDYSSWASSQTFNVGDNLVFNYGFTHSVYEVRSKSDYDSCNTGNPNATHSPSPSTIPLNAAGSRYFICPTSNHCSQGMKLAVNVLAGSTTPGGSPPPFGSTSPPNSPNSPPTPPGFSAPPPPSGGAASIFGGMSNLIVGSLATLFVFMG</sequence>
<evidence type="ECO:0000313" key="6">
    <source>
        <dbReference type="EMBL" id="KAL2513971.1"/>
    </source>
</evidence>
<protein>
    <submittedName>
        <fullName evidence="6">Uclacyanin-3-like</fullName>
    </submittedName>
</protein>
<dbReference type="PANTHER" id="PTHR33021:SF350">
    <property type="entry name" value="UCLACYANIN-2"/>
    <property type="match status" value="1"/>
</dbReference>
<dbReference type="Proteomes" id="UP001604277">
    <property type="component" value="Unassembled WGS sequence"/>
</dbReference>
<feature type="compositionally biased region" description="Pro residues" evidence="3">
    <location>
        <begin position="127"/>
        <end position="157"/>
    </location>
</feature>
<organism evidence="6 7">
    <name type="scientific">Forsythia ovata</name>
    <dbReference type="NCBI Taxonomy" id="205694"/>
    <lineage>
        <taxon>Eukaryota</taxon>
        <taxon>Viridiplantae</taxon>
        <taxon>Streptophyta</taxon>
        <taxon>Embryophyta</taxon>
        <taxon>Tracheophyta</taxon>
        <taxon>Spermatophyta</taxon>
        <taxon>Magnoliopsida</taxon>
        <taxon>eudicotyledons</taxon>
        <taxon>Gunneridae</taxon>
        <taxon>Pentapetalae</taxon>
        <taxon>asterids</taxon>
        <taxon>lamiids</taxon>
        <taxon>Lamiales</taxon>
        <taxon>Oleaceae</taxon>
        <taxon>Forsythieae</taxon>
        <taxon>Forsythia</taxon>
    </lineage>
</organism>
<dbReference type="SUPFAM" id="SSF49503">
    <property type="entry name" value="Cupredoxins"/>
    <property type="match status" value="1"/>
</dbReference>
<keyword evidence="4" id="KW-0812">Transmembrane</keyword>
<feature type="domain" description="Phytocyanin" evidence="5">
    <location>
        <begin position="21"/>
        <end position="120"/>
    </location>
</feature>
<dbReference type="Pfam" id="PF02298">
    <property type="entry name" value="Cu_bind_like"/>
    <property type="match status" value="1"/>
</dbReference>
<keyword evidence="4" id="KW-1133">Transmembrane helix</keyword>
<accession>A0ABD1TMK6</accession>
<dbReference type="FunFam" id="2.60.40.420:FF:000003">
    <property type="entry name" value="Blue copper"/>
    <property type="match status" value="1"/>
</dbReference>
<dbReference type="GO" id="GO:0046872">
    <property type="term" value="F:metal ion binding"/>
    <property type="evidence" value="ECO:0007669"/>
    <property type="project" value="UniProtKB-KW"/>
</dbReference>
<name>A0ABD1TMK6_9LAMI</name>
<keyword evidence="2" id="KW-0325">Glycoprotein</keyword>
<dbReference type="CDD" id="cd04216">
    <property type="entry name" value="Phytocyanin"/>
    <property type="match status" value="1"/>
</dbReference>
<dbReference type="PANTHER" id="PTHR33021">
    <property type="entry name" value="BLUE COPPER PROTEIN"/>
    <property type="match status" value="1"/>
</dbReference>
<feature type="region of interest" description="Disordered" evidence="3">
    <location>
        <begin position="124"/>
        <end position="157"/>
    </location>
</feature>
<dbReference type="InterPro" id="IPR008972">
    <property type="entry name" value="Cupredoxin"/>
</dbReference>
<reference evidence="7" key="1">
    <citation type="submission" date="2024-07" db="EMBL/GenBank/DDBJ databases">
        <title>Two chromosome-level genome assemblies of Korean endemic species Abeliophyllum distichum and Forsythia ovata (Oleaceae).</title>
        <authorList>
            <person name="Jang H."/>
        </authorList>
    </citation>
    <scope>NUCLEOTIDE SEQUENCE [LARGE SCALE GENOMIC DNA]</scope>
</reference>
<evidence type="ECO:0000256" key="1">
    <source>
        <dbReference type="ARBA" id="ARBA00022723"/>
    </source>
</evidence>
<dbReference type="Gene3D" id="2.60.40.420">
    <property type="entry name" value="Cupredoxins - blue copper proteins"/>
    <property type="match status" value="1"/>
</dbReference>
<keyword evidence="4" id="KW-0472">Membrane</keyword>
<evidence type="ECO:0000256" key="4">
    <source>
        <dbReference type="SAM" id="Phobius"/>
    </source>
</evidence>
<dbReference type="InterPro" id="IPR003245">
    <property type="entry name" value="Phytocyanin_dom"/>
</dbReference>
<feature type="region of interest" description="Disordered" evidence="3">
    <location>
        <begin position="69"/>
        <end position="89"/>
    </location>
</feature>
<feature type="compositionally biased region" description="Polar residues" evidence="3">
    <location>
        <begin position="72"/>
        <end position="89"/>
    </location>
</feature>
<comment type="caution">
    <text evidence="6">The sequence shown here is derived from an EMBL/GenBank/DDBJ whole genome shotgun (WGS) entry which is preliminary data.</text>
</comment>
<dbReference type="InterPro" id="IPR039391">
    <property type="entry name" value="Phytocyanin-like"/>
</dbReference>